<reference evidence="9" key="1">
    <citation type="journal article" date="2022" name="Front. Microbiol.">
        <title>Genome-based taxonomic rearrangement of Oceanobacter-related bacteria including the description of Thalassolituus hydrocarbonoclasticus sp. nov. and Thalassolituus pacificus sp. nov. and emended description of the genus Thalassolituus.</title>
        <authorList>
            <person name="Dong C."/>
            <person name="Wei L."/>
            <person name="Wang J."/>
            <person name="Lai Q."/>
            <person name="Huang Z."/>
            <person name="Shao Z."/>
        </authorList>
    </citation>
    <scope>NUCLEOTIDE SEQUENCE</scope>
    <source>
        <strain evidence="9">59MF3M-4</strain>
    </source>
</reference>
<evidence type="ECO:0000256" key="1">
    <source>
        <dbReference type="ARBA" id="ARBA00004651"/>
    </source>
</evidence>
<dbReference type="InterPro" id="IPR004776">
    <property type="entry name" value="Mem_transp_PIN-like"/>
</dbReference>
<feature type="transmembrane region" description="Helical" evidence="8">
    <location>
        <begin position="286"/>
        <end position="309"/>
    </location>
</feature>
<dbReference type="GO" id="GO:0055085">
    <property type="term" value="P:transmembrane transport"/>
    <property type="evidence" value="ECO:0007669"/>
    <property type="project" value="InterPro"/>
</dbReference>
<evidence type="ECO:0000256" key="2">
    <source>
        <dbReference type="ARBA" id="ARBA00010145"/>
    </source>
</evidence>
<dbReference type="RefSeq" id="WP_260976543.1">
    <property type="nucleotide sequence ID" value="NZ_JAOANI010000019.1"/>
</dbReference>
<evidence type="ECO:0000256" key="7">
    <source>
        <dbReference type="ARBA" id="ARBA00023136"/>
    </source>
</evidence>
<evidence type="ECO:0000256" key="6">
    <source>
        <dbReference type="ARBA" id="ARBA00022989"/>
    </source>
</evidence>
<evidence type="ECO:0000313" key="9">
    <source>
        <dbReference type="EMBL" id="MCT7359680.1"/>
    </source>
</evidence>
<dbReference type="InterPro" id="IPR038770">
    <property type="entry name" value="Na+/solute_symporter_sf"/>
</dbReference>
<feature type="transmembrane region" description="Helical" evidence="8">
    <location>
        <begin position="253"/>
        <end position="274"/>
    </location>
</feature>
<feature type="transmembrane region" description="Helical" evidence="8">
    <location>
        <begin position="224"/>
        <end position="247"/>
    </location>
</feature>
<comment type="caution">
    <text evidence="9">The sequence shown here is derived from an EMBL/GenBank/DDBJ whole genome shotgun (WGS) entry which is preliminary data.</text>
</comment>
<dbReference type="PANTHER" id="PTHR36838:SF4">
    <property type="entry name" value="AUXIN EFFLUX CARRIER FAMILY PROTEIN"/>
    <property type="match status" value="1"/>
</dbReference>
<evidence type="ECO:0000313" key="10">
    <source>
        <dbReference type="Proteomes" id="UP001147830"/>
    </source>
</evidence>
<feature type="transmembrane region" description="Helical" evidence="8">
    <location>
        <begin position="162"/>
        <end position="186"/>
    </location>
</feature>
<keyword evidence="10" id="KW-1185">Reference proteome</keyword>
<gene>
    <name evidence="9" type="ORF">NYR02_11705</name>
</gene>
<accession>A0A9X2WGK6</accession>
<keyword evidence="7 8" id="KW-0472">Membrane</keyword>
<keyword evidence="5 8" id="KW-0812">Transmembrane</keyword>
<keyword evidence="6 8" id="KW-1133">Transmembrane helix</keyword>
<dbReference type="AlphaFoldDB" id="A0A9X2WGK6"/>
<evidence type="ECO:0000256" key="8">
    <source>
        <dbReference type="SAM" id="Phobius"/>
    </source>
</evidence>
<comment type="subcellular location">
    <subcellularLocation>
        <location evidence="1">Cell membrane</location>
        <topology evidence="1">Multi-pass membrane protein</topology>
    </subcellularLocation>
</comment>
<dbReference type="Proteomes" id="UP001147830">
    <property type="component" value="Unassembled WGS sequence"/>
</dbReference>
<evidence type="ECO:0000256" key="5">
    <source>
        <dbReference type="ARBA" id="ARBA00022692"/>
    </source>
</evidence>
<feature type="transmembrane region" description="Helical" evidence="8">
    <location>
        <begin position="198"/>
        <end position="217"/>
    </location>
</feature>
<feature type="transmembrane region" description="Helical" evidence="8">
    <location>
        <begin position="101"/>
        <end position="123"/>
    </location>
</feature>
<reference evidence="9" key="2">
    <citation type="submission" date="2022-08" db="EMBL/GenBank/DDBJ databases">
        <authorList>
            <person name="Dong C."/>
        </authorList>
    </citation>
    <scope>NUCLEOTIDE SEQUENCE</scope>
    <source>
        <strain evidence="9">59MF3M-4</strain>
    </source>
</reference>
<dbReference type="PANTHER" id="PTHR36838">
    <property type="entry name" value="AUXIN EFFLUX CARRIER FAMILY PROTEIN"/>
    <property type="match status" value="1"/>
</dbReference>
<dbReference type="GO" id="GO:0005886">
    <property type="term" value="C:plasma membrane"/>
    <property type="evidence" value="ECO:0007669"/>
    <property type="project" value="UniProtKB-SubCell"/>
</dbReference>
<proteinExistence type="inferred from homology"/>
<keyword evidence="3" id="KW-0813">Transport</keyword>
<dbReference type="Gene3D" id="1.20.1530.20">
    <property type="match status" value="1"/>
</dbReference>
<protein>
    <submittedName>
        <fullName evidence="9">AEC family transporter</fullName>
    </submittedName>
</protein>
<evidence type="ECO:0000256" key="3">
    <source>
        <dbReference type="ARBA" id="ARBA00022448"/>
    </source>
</evidence>
<feature type="transmembrane region" description="Helical" evidence="8">
    <location>
        <begin position="70"/>
        <end position="89"/>
    </location>
</feature>
<sequence>MYWPSLLFTLETTLPIFILVLLGLVLRRRRMIDEAFIATSSRLVFNIALPVLMFMAIARSQLDIARYSPLIIFVLLAAVLAAGLSAFWARRLALSSAQRGAFVQASFRSNLGIIGLALCLNAYGREGGVLGALLLAVITPLYNLMAVFFLAQHQQVQWLAQLRLVLSNPLIIAIALAVPFSLFHWALPEVALRVGNSLAAMTLPLALIGVGGSLSFSTMRQGNAAVLHIVTLKLLVLPVMIAVAAWWCGFRSVELGVICLMFASPTAAAAFVMAKSMGADAELTANAIALTTIGSVLTVSGFVYVLSLLPLV</sequence>
<feature type="transmembrane region" description="Helical" evidence="8">
    <location>
        <begin position="35"/>
        <end position="58"/>
    </location>
</feature>
<feature type="transmembrane region" description="Helical" evidence="8">
    <location>
        <begin position="129"/>
        <end position="150"/>
    </location>
</feature>
<dbReference type="Pfam" id="PF03547">
    <property type="entry name" value="Mem_trans"/>
    <property type="match status" value="2"/>
</dbReference>
<dbReference type="EMBL" id="JAOANI010000019">
    <property type="protein sequence ID" value="MCT7359680.1"/>
    <property type="molecule type" value="Genomic_DNA"/>
</dbReference>
<keyword evidence="4" id="KW-1003">Cell membrane</keyword>
<organism evidence="9 10">
    <name type="scientific">Thalassolituus pacificus</name>
    <dbReference type="NCBI Taxonomy" id="2975440"/>
    <lineage>
        <taxon>Bacteria</taxon>
        <taxon>Pseudomonadati</taxon>
        <taxon>Pseudomonadota</taxon>
        <taxon>Gammaproteobacteria</taxon>
        <taxon>Oceanospirillales</taxon>
        <taxon>Oceanospirillaceae</taxon>
        <taxon>Thalassolituus</taxon>
    </lineage>
</organism>
<evidence type="ECO:0000256" key="4">
    <source>
        <dbReference type="ARBA" id="ARBA00022475"/>
    </source>
</evidence>
<feature type="transmembrane region" description="Helical" evidence="8">
    <location>
        <begin position="6"/>
        <end position="26"/>
    </location>
</feature>
<name>A0A9X2WGK6_9GAMM</name>
<comment type="similarity">
    <text evidence="2">Belongs to the auxin efflux carrier (TC 2.A.69) family.</text>
</comment>